<keyword evidence="2" id="KW-1185">Reference proteome</keyword>
<dbReference type="Proteomes" id="UP001044222">
    <property type="component" value="Unassembled WGS sequence"/>
</dbReference>
<gene>
    <name evidence="1" type="ORF">ANANG_G00318930</name>
</gene>
<comment type="caution">
    <text evidence="1">The sequence shown here is derived from an EMBL/GenBank/DDBJ whole genome shotgun (WGS) entry which is preliminary data.</text>
</comment>
<reference evidence="1" key="1">
    <citation type="submission" date="2021-01" db="EMBL/GenBank/DDBJ databases">
        <title>A chromosome-scale assembly of European eel, Anguilla anguilla.</title>
        <authorList>
            <person name="Henkel C."/>
            <person name="Jong-Raadsen S.A."/>
            <person name="Dufour S."/>
            <person name="Weltzien F.-A."/>
            <person name="Palstra A.P."/>
            <person name="Pelster B."/>
            <person name="Spaink H.P."/>
            <person name="Van Den Thillart G.E."/>
            <person name="Jansen H."/>
            <person name="Zahm M."/>
            <person name="Klopp C."/>
            <person name="Cedric C."/>
            <person name="Louis A."/>
            <person name="Berthelot C."/>
            <person name="Parey E."/>
            <person name="Roest Crollius H."/>
            <person name="Montfort J."/>
            <person name="Robinson-Rechavi M."/>
            <person name="Bucao C."/>
            <person name="Bouchez O."/>
            <person name="Gislard M."/>
            <person name="Lluch J."/>
            <person name="Milhes M."/>
            <person name="Lampietro C."/>
            <person name="Lopez Roques C."/>
            <person name="Donnadieu C."/>
            <person name="Braasch I."/>
            <person name="Desvignes T."/>
            <person name="Postlethwait J."/>
            <person name="Bobe J."/>
            <person name="Guiguen Y."/>
            <person name="Dirks R."/>
        </authorList>
    </citation>
    <scope>NUCLEOTIDE SEQUENCE</scope>
    <source>
        <strain evidence="1">Tag_6206</strain>
        <tissue evidence="1">Liver</tissue>
    </source>
</reference>
<protein>
    <submittedName>
        <fullName evidence="1">Uncharacterized protein</fullName>
    </submittedName>
</protein>
<evidence type="ECO:0000313" key="2">
    <source>
        <dbReference type="Proteomes" id="UP001044222"/>
    </source>
</evidence>
<proteinExistence type="predicted"/>
<dbReference type="AlphaFoldDB" id="A0A9D3LHI2"/>
<name>A0A9D3LHI2_ANGAN</name>
<organism evidence="1 2">
    <name type="scientific">Anguilla anguilla</name>
    <name type="common">European freshwater eel</name>
    <name type="synonym">Muraena anguilla</name>
    <dbReference type="NCBI Taxonomy" id="7936"/>
    <lineage>
        <taxon>Eukaryota</taxon>
        <taxon>Metazoa</taxon>
        <taxon>Chordata</taxon>
        <taxon>Craniata</taxon>
        <taxon>Vertebrata</taxon>
        <taxon>Euteleostomi</taxon>
        <taxon>Actinopterygii</taxon>
        <taxon>Neopterygii</taxon>
        <taxon>Teleostei</taxon>
        <taxon>Anguilliformes</taxon>
        <taxon>Anguillidae</taxon>
        <taxon>Anguilla</taxon>
    </lineage>
</organism>
<dbReference type="EMBL" id="JAFIRN010000517">
    <property type="protein sequence ID" value="KAG5830041.1"/>
    <property type="molecule type" value="Genomic_DNA"/>
</dbReference>
<accession>A0A9D3LHI2</accession>
<evidence type="ECO:0000313" key="1">
    <source>
        <dbReference type="EMBL" id="KAG5830041.1"/>
    </source>
</evidence>
<sequence length="172" mass="18581">MKGRGFCPAKVKVKYELAGGLSILFWSLQKRQVLSVMREGRKMFAAAICLDQAVCCALHYGAALALPPSRNPSGVESLTQIWILAALRWALVRLFCAVVPKSGSNDVLHRYLTAICLLSPVYESGMLVLFGKHPEHWSGSLSSPGKTRSGGCHGYRLPLLGGEPSGQSRGVL</sequence>